<keyword evidence="4" id="KW-1185">Reference proteome</keyword>
<evidence type="ECO:0000256" key="2">
    <source>
        <dbReference type="SAM" id="Phobius"/>
    </source>
</evidence>
<feature type="transmembrane region" description="Helical" evidence="2">
    <location>
        <begin position="12"/>
        <end position="34"/>
    </location>
</feature>
<protein>
    <submittedName>
        <fullName evidence="3">Uncharacterized protein</fullName>
    </submittedName>
</protein>
<dbReference type="EMBL" id="HE796905">
    <property type="protein sequence ID" value="CCL98894.1"/>
    <property type="molecule type" value="Genomic_DNA"/>
</dbReference>
<accession>J4H0T2</accession>
<dbReference type="GeneID" id="24093805"/>
<dbReference type="InParanoid" id="J4H0T2"/>
<dbReference type="HOGENOM" id="CLU_053172_0_0_1"/>
<organism evidence="3 4">
    <name type="scientific">Fibroporia radiculosa</name>
    <dbReference type="NCBI Taxonomy" id="599839"/>
    <lineage>
        <taxon>Eukaryota</taxon>
        <taxon>Fungi</taxon>
        <taxon>Dikarya</taxon>
        <taxon>Basidiomycota</taxon>
        <taxon>Agaricomycotina</taxon>
        <taxon>Agaricomycetes</taxon>
        <taxon>Polyporales</taxon>
        <taxon>Fibroporiaceae</taxon>
        <taxon>Fibroporia</taxon>
    </lineage>
</organism>
<dbReference type="RefSeq" id="XP_012178177.1">
    <property type="nucleotide sequence ID" value="XM_012322787.1"/>
</dbReference>
<keyword evidence="2" id="KW-0812">Transmembrane</keyword>
<proteinExistence type="predicted"/>
<feature type="region of interest" description="Disordered" evidence="1">
    <location>
        <begin position="199"/>
        <end position="259"/>
    </location>
</feature>
<keyword evidence="2" id="KW-0472">Membrane</keyword>
<name>J4H0T2_9APHY</name>
<dbReference type="OrthoDB" id="2798046at2759"/>
<evidence type="ECO:0000313" key="3">
    <source>
        <dbReference type="EMBL" id="CCL98894.1"/>
    </source>
</evidence>
<gene>
    <name evidence="3" type="ORF">FIBRA_00901</name>
</gene>
<sequence>MTVFNIRLSRFGGFLKFTCQVIWTVILIFASYIFRRPLSGHALTIGRISPSTLTLHDVRYSGALYDHTYTYTFTSPSISAAFHLPNQIYPRWFTFTSKSILYTSMTADISVSKLDVTFWVFPYLFKRTAGPWLNVILDDFVIRVHKSSATPYWIQRLRQNLVAAILTGEIFRLDHGSARVQLAGISEKVDIGELKKCRSANQPTSSDYSNDGSDADDGDDDTHVSSKSGSSNWDDRERETDFGNGHAKGEPCVKMPPRRPPPFEDMHTDELRVSAVAQQLHLYNAQGRVYTFQRVDAQLRRDWDTDRGSFVMIAEDGRWERVPWPYQREFTPWWTQFFTSMAQFPLDLWHTLCFPMSAVNLYVPRADIMFDEFRIRDAALLVQSFTILREKSIRHGINWGDLFLDAALQIFVSP</sequence>
<reference evidence="3 4" key="1">
    <citation type="journal article" date="2012" name="Appl. Environ. Microbiol.">
        <title>Short-read sequencing for genomic analysis of the brown rot fungus Fibroporia radiculosa.</title>
        <authorList>
            <person name="Tang J.D."/>
            <person name="Perkins A.D."/>
            <person name="Sonstegard T.S."/>
            <person name="Schroeder S.G."/>
            <person name="Burgess S.C."/>
            <person name="Diehl S.V."/>
        </authorList>
    </citation>
    <scope>NUCLEOTIDE SEQUENCE [LARGE SCALE GENOMIC DNA]</scope>
    <source>
        <strain evidence="3 4">TFFH 294</strain>
    </source>
</reference>
<dbReference type="AlphaFoldDB" id="J4H0T2"/>
<evidence type="ECO:0000313" key="4">
    <source>
        <dbReference type="Proteomes" id="UP000006352"/>
    </source>
</evidence>
<evidence type="ECO:0000256" key="1">
    <source>
        <dbReference type="SAM" id="MobiDB-lite"/>
    </source>
</evidence>
<feature type="compositionally biased region" description="Basic and acidic residues" evidence="1">
    <location>
        <begin position="233"/>
        <end position="251"/>
    </location>
</feature>
<keyword evidence="2" id="KW-1133">Transmembrane helix</keyword>
<dbReference type="Proteomes" id="UP000006352">
    <property type="component" value="Unassembled WGS sequence"/>
</dbReference>